<evidence type="ECO:0000313" key="1">
    <source>
        <dbReference type="EMBL" id="GJA41964.1"/>
    </source>
</evidence>
<evidence type="ECO:0008006" key="3">
    <source>
        <dbReference type="Google" id="ProtNLM"/>
    </source>
</evidence>
<dbReference type="SUPFAM" id="SSF81301">
    <property type="entry name" value="Nucleotidyltransferase"/>
    <property type="match status" value="1"/>
</dbReference>
<protein>
    <recommendedName>
        <fullName evidence="3">Polymerase nucleotidyl transferase domain-containing protein</fullName>
    </recommendedName>
</protein>
<sequence>MEYPALLGAGMHNMTFSDLENVFVTPFSQNERRKALLSRLQAFTERLQEVPINMEVWIDGSFATIKESPGDIDLVVVCDEADVNNLPPEKRLILEELFSNQKYTKLRYECDAYFILDNFHDKSYWRGLFGFDRNEQPKGIARLKVVA</sequence>
<dbReference type="AlphaFoldDB" id="A0AAV4YM33"/>
<dbReference type="Pfam" id="PF22014">
    <property type="entry name" value="DUF6932"/>
    <property type="match status" value="1"/>
</dbReference>
<comment type="caution">
    <text evidence="1">The sequence shown here is derived from an EMBL/GenBank/DDBJ whole genome shotgun (WGS) entry which is preliminary data.</text>
</comment>
<reference evidence="1" key="1">
    <citation type="submission" date="2021-07" db="EMBL/GenBank/DDBJ databases">
        <title>Draft genome sequence of carbapenem-resistant Aeromonas spp. in Japan.</title>
        <authorList>
            <person name="Maehana S."/>
            <person name="Suzuki M."/>
            <person name="Kitasato H."/>
        </authorList>
    </citation>
    <scope>NUCLEOTIDE SEQUENCE</scope>
    <source>
        <strain evidence="1">KAM343</strain>
    </source>
</reference>
<dbReference type="InterPro" id="IPR043519">
    <property type="entry name" value="NT_sf"/>
</dbReference>
<name>A0AAV4YM33_AERCA</name>
<organism evidence="1 2">
    <name type="scientific">Aeromonas caviae</name>
    <name type="common">Aeromonas punctata</name>
    <dbReference type="NCBI Taxonomy" id="648"/>
    <lineage>
        <taxon>Bacteria</taxon>
        <taxon>Pseudomonadati</taxon>
        <taxon>Pseudomonadota</taxon>
        <taxon>Gammaproteobacteria</taxon>
        <taxon>Aeromonadales</taxon>
        <taxon>Aeromonadaceae</taxon>
        <taxon>Aeromonas</taxon>
    </lineage>
</organism>
<accession>A0AAV4YM33</accession>
<gene>
    <name evidence="1" type="ORF">KAM343_27600</name>
</gene>
<dbReference type="RefSeq" id="WP_129146499.1">
    <property type="nucleotide sequence ID" value="NZ_AP026375.1"/>
</dbReference>
<dbReference type="EMBL" id="BPNI01000057">
    <property type="protein sequence ID" value="GJA41964.1"/>
    <property type="molecule type" value="Genomic_DNA"/>
</dbReference>
<evidence type="ECO:0000313" key="2">
    <source>
        <dbReference type="Proteomes" id="UP000886939"/>
    </source>
</evidence>
<proteinExistence type="predicted"/>
<dbReference type="Proteomes" id="UP000886939">
    <property type="component" value="Unassembled WGS sequence"/>
</dbReference>
<dbReference type="InterPro" id="IPR053860">
    <property type="entry name" value="DUF6932"/>
</dbReference>